<organism evidence="1 2">
    <name type="scientific">Ostreobium quekettii</name>
    <dbReference type="NCBI Taxonomy" id="121088"/>
    <lineage>
        <taxon>Eukaryota</taxon>
        <taxon>Viridiplantae</taxon>
        <taxon>Chlorophyta</taxon>
        <taxon>core chlorophytes</taxon>
        <taxon>Ulvophyceae</taxon>
        <taxon>TCBD clade</taxon>
        <taxon>Bryopsidales</taxon>
        <taxon>Ostreobineae</taxon>
        <taxon>Ostreobiaceae</taxon>
        <taxon>Ostreobium</taxon>
    </lineage>
</organism>
<dbReference type="AlphaFoldDB" id="A0A8S1ITW5"/>
<keyword evidence="2" id="KW-1185">Reference proteome</keyword>
<accession>A0A8S1ITW5</accession>
<name>A0A8S1ITW5_9CHLO</name>
<comment type="caution">
    <text evidence="1">The sequence shown here is derived from an EMBL/GenBank/DDBJ whole genome shotgun (WGS) entry which is preliminary data.</text>
</comment>
<gene>
    <name evidence="1" type="ORF">OSTQU699_LOCUS3735</name>
</gene>
<protein>
    <submittedName>
        <fullName evidence="1">Uncharacterized protein</fullName>
    </submittedName>
</protein>
<reference evidence="1" key="1">
    <citation type="submission" date="2020-12" db="EMBL/GenBank/DDBJ databases">
        <authorList>
            <person name="Iha C."/>
        </authorList>
    </citation>
    <scope>NUCLEOTIDE SEQUENCE</scope>
</reference>
<dbReference type="EMBL" id="CAJHUC010000817">
    <property type="protein sequence ID" value="CAD7698374.1"/>
    <property type="molecule type" value="Genomic_DNA"/>
</dbReference>
<sequence>MWEEVAQLRQEVKGLKAANARIKCLVLQAMVSQRCRSLLTGMMNRAEHCPSTCEVAMFHMYKVESSVQPLPMLQQTTCHCPLSFQVMTMGFAGDLLSEGKFAAKLFARMSKLSLKNLGNTLLLGSQAKVPSELFSHSRRICSALGF</sequence>
<proteinExistence type="predicted"/>
<evidence type="ECO:0000313" key="2">
    <source>
        <dbReference type="Proteomes" id="UP000708148"/>
    </source>
</evidence>
<dbReference type="Proteomes" id="UP000708148">
    <property type="component" value="Unassembled WGS sequence"/>
</dbReference>
<evidence type="ECO:0000313" key="1">
    <source>
        <dbReference type="EMBL" id="CAD7698374.1"/>
    </source>
</evidence>